<dbReference type="GO" id="GO:0005829">
    <property type="term" value="C:cytosol"/>
    <property type="evidence" value="ECO:0007669"/>
    <property type="project" value="TreeGrafter"/>
</dbReference>
<evidence type="ECO:0000256" key="3">
    <source>
        <dbReference type="ARBA" id="ARBA00022723"/>
    </source>
</evidence>
<keyword evidence="2 8" id="KW-0409">Iron storage</keyword>
<comment type="subcellular location">
    <subcellularLocation>
        <location evidence="8">Cytoplasm</location>
    </subcellularLocation>
</comment>
<comment type="caution">
    <text evidence="10">The sequence shown here is derived from an EMBL/GenBank/DDBJ whole genome shotgun (WGS) entry which is preliminary data.</text>
</comment>
<sequence length="170" mass="19228">MLSSKMQNALNAHINAELWSAYLYLSMSLDASAKGYKGLANWFMIQFREEQDHAQLFMDYVLARGGQVALAPIAEVPTQWESPVAMFRDTLAHEQKVTELINGLCRTADEEKDYATANKLVWFVNEQVEEEDNVRSILDQIKMVEGNNMGLYMIDKELGARVYSAPTAAQ</sequence>
<evidence type="ECO:0000313" key="10">
    <source>
        <dbReference type="EMBL" id="HIW10722.1"/>
    </source>
</evidence>
<dbReference type="EMBL" id="DXHL01000021">
    <property type="protein sequence ID" value="HIW10722.1"/>
    <property type="molecule type" value="Genomic_DNA"/>
</dbReference>
<dbReference type="GO" id="GO:0008199">
    <property type="term" value="F:ferric iron binding"/>
    <property type="evidence" value="ECO:0007669"/>
    <property type="project" value="InterPro"/>
</dbReference>
<dbReference type="AlphaFoldDB" id="A0A9D1QEI1"/>
<dbReference type="InterPro" id="IPR008331">
    <property type="entry name" value="Ferritin_DPS_dom"/>
</dbReference>
<dbReference type="Pfam" id="PF00210">
    <property type="entry name" value="Ferritin"/>
    <property type="match status" value="1"/>
</dbReference>
<dbReference type="Gene3D" id="1.20.1260.10">
    <property type="match status" value="1"/>
</dbReference>
<feature type="binding site" evidence="7">
    <location>
        <position position="94"/>
    </location>
    <ligand>
        <name>Fe cation</name>
        <dbReference type="ChEBI" id="CHEBI:24875"/>
        <label>1</label>
    </ligand>
</feature>
<accession>A0A9D1QEI1</accession>
<dbReference type="EC" id="1.16.3.2" evidence="8"/>
<dbReference type="InterPro" id="IPR012347">
    <property type="entry name" value="Ferritin-like"/>
</dbReference>
<dbReference type="PROSITE" id="PS50905">
    <property type="entry name" value="FERRITIN_LIKE"/>
    <property type="match status" value="1"/>
</dbReference>
<feature type="binding site" evidence="7">
    <location>
        <position position="50"/>
    </location>
    <ligand>
        <name>Fe cation</name>
        <dbReference type="ChEBI" id="CHEBI:24875"/>
        <label>1</label>
    </ligand>
</feature>
<dbReference type="GO" id="GO:0042802">
    <property type="term" value="F:identical protein binding"/>
    <property type="evidence" value="ECO:0007669"/>
    <property type="project" value="UniProtKB-ARBA"/>
</dbReference>
<evidence type="ECO:0000256" key="6">
    <source>
        <dbReference type="ARBA" id="ARBA00054546"/>
    </source>
</evidence>
<comment type="function">
    <text evidence="6">May alleviate iron toxicity in the presence of oxygen.</text>
</comment>
<dbReference type="PANTHER" id="PTHR11431">
    <property type="entry name" value="FERRITIN"/>
    <property type="match status" value="1"/>
</dbReference>
<evidence type="ECO:0000256" key="1">
    <source>
        <dbReference type="ARBA" id="ARBA00006950"/>
    </source>
</evidence>
<dbReference type="InterPro" id="IPR009040">
    <property type="entry name" value="Ferritin-like_diiron"/>
</dbReference>
<evidence type="ECO:0000256" key="7">
    <source>
        <dbReference type="PIRSR" id="PIRSR601519-1"/>
    </source>
</evidence>
<keyword evidence="3 7" id="KW-0479">Metal-binding</keyword>
<dbReference type="GO" id="GO:0006826">
    <property type="term" value="P:iron ion transport"/>
    <property type="evidence" value="ECO:0007669"/>
    <property type="project" value="InterPro"/>
</dbReference>
<keyword evidence="4" id="KW-0560">Oxidoreductase</keyword>
<evidence type="ECO:0000256" key="4">
    <source>
        <dbReference type="ARBA" id="ARBA00023002"/>
    </source>
</evidence>
<feature type="binding site" evidence="7">
    <location>
        <position position="17"/>
    </location>
    <ligand>
        <name>Fe cation</name>
        <dbReference type="ChEBI" id="CHEBI:24875"/>
        <label>1</label>
    </ligand>
</feature>
<evidence type="ECO:0000256" key="8">
    <source>
        <dbReference type="RuleBase" id="RU361145"/>
    </source>
</evidence>
<name>A0A9D1QEI1_9BACT</name>
<dbReference type="InterPro" id="IPR041719">
    <property type="entry name" value="Ferritin_prok"/>
</dbReference>
<keyword evidence="8" id="KW-0963">Cytoplasm</keyword>
<evidence type="ECO:0000259" key="9">
    <source>
        <dbReference type="PROSITE" id="PS50905"/>
    </source>
</evidence>
<dbReference type="GO" id="GO:0006879">
    <property type="term" value="P:intracellular iron ion homeostasis"/>
    <property type="evidence" value="ECO:0007669"/>
    <property type="project" value="UniProtKB-KW"/>
</dbReference>
<evidence type="ECO:0000256" key="5">
    <source>
        <dbReference type="ARBA" id="ARBA00023004"/>
    </source>
</evidence>
<feature type="binding site" evidence="7">
    <location>
        <position position="53"/>
    </location>
    <ligand>
        <name>Fe cation</name>
        <dbReference type="ChEBI" id="CHEBI:24875"/>
        <label>1</label>
    </ligand>
</feature>
<dbReference type="Proteomes" id="UP000823926">
    <property type="component" value="Unassembled WGS sequence"/>
</dbReference>
<keyword evidence="5 7" id="KW-0408">Iron</keyword>
<dbReference type="FunFam" id="1.20.1260.10:FF:000001">
    <property type="entry name" value="Non-heme ferritin"/>
    <property type="match status" value="1"/>
</dbReference>
<dbReference type="PANTHER" id="PTHR11431:SF127">
    <property type="entry name" value="BACTERIAL NON-HEME FERRITIN"/>
    <property type="match status" value="1"/>
</dbReference>
<feature type="domain" description="Ferritin-like diiron" evidence="9">
    <location>
        <begin position="1"/>
        <end position="145"/>
    </location>
</feature>
<gene>
    <name evidence="10" type="ORF">H9888_04375</name>
</gene>
<dbReference type="SUPFAM" id="SSF47240">
    <property type="entry name" value="Ferritin-like"/>
    <property type="match status" value="1"/>
</dbReference>
<reference evidence="10" key="1">
    <citation type="journal article" date="2021" name="PeerJ">
        <title>Extensive microbial diversity within the chicken gut microbiome revealed by metagenomics and culture.</title>
        <authorList>
            <person name="Gilroy R."/>
            <person name="Ravi A."/>
            <person name="Getino M."/>
            <person name="Pursley I."/>
            <person name="Horton D.L."/>
            <person name="Alikhan N.F."/>
            <person name="Baker D."/>
            <person name="Gharbi K."/>
            <person name="Hall N."/>
            <person name="Watson M."/>
            <person name="Adriaenssens E.M."/>
            <person name="Foster-Nyarko E."/>
            <person name="Jarju S."/>
            <person name="Secka A."/>
            <person name="Antonio M."/>
            <person name="Oren A."/>
            <person name="Chaudhuri R.R."/>
            <person name="La Ragione R."/>
            <person name="Hildebrand F."/>
            <person name="Pallen M.J."/>
        </authorList>
    </citation>
    <scope>NUCLEOTIDE SEQUENCE</scope>
    <source>
        <strain evidence="10">ChiBcec15-1070</strain>
    </source>
</reference>
<comment type="function">
    <text evidence="8">Iron-storage protein.</text>
</comment>
<comment type="similarity">
    <text evidence="1 8">Belongs to the ferritin family. Prokaryotic subfamily.</text>
</comment>
<reference evidence="10" key="2">
    <citation type="submission" date="2021-04" db="EMBL/GenBank/DDBJ databases">
        <authorList>
            <person name="Gilroy R."/>
        </authorList>
    </citation>
    <scope>NUCLEOTIDE SEQUENCE</scope>
    <source>
        <strain evidence="10">ChiBcec15-1070</strain>
    </source>
</reference>
<protein>
    <recommendedName>
        <fullName evidence="8">Ferritin</fullName>
        <ecNumber evidence="8">1.16.3.2</ecNumber>
    </recommendedName>
</protein>
<dbReference type="InterPro" id="IPR001519">
    <property type="entry name" value="Ferritin"/>
</dbReference>
<evidence type="ECO:0000256" key="2">
    <source>
        <dbReference type="ARBA" id="ARBA00022434"/>
    </source>
</evidence>
<dbReference type="GO" id="GO:0008198">
    <property type="term" value="F:ferrous iron binding"/>
    <property type="evidence" value="ECO:0007669"/>
    <property type="project" value="TreeGrafter"/>
</dbReference>
<dbReference type="InterPro" id="IPR009078">
    <property type="entry name" value="Ferritin-like_SF"/>
</dbReference>
<comment type="catalytic activity">
    <reaction evidence="8">
        <text>4 Fe(2+) + O2 + 6 H2O = 4 iron(III) oxide-hydroxide + 12 H(+)</text>
        <dbReference type="Rhea" id="RHEA:11972"/>
        <dbReference type="ChEBI" id="CHEBI:15377"/>
        <dbReference type="ChEBI" id="CHEBI:15378"/>
        <dbReference type="ChEBI" id="CHEBI:15379"/>
        <dbReference type="ChEBI" id="CHEBI:29033"/>
        <dbReference type="ChEBI" id="CHEBI:78619"/>
        <dbReference type="EC" id="1.16.3.2"/>
    </reaction>
</comment>
<evidence type="ECO:0000313" key="11">
    <source>
        <dbReference type="Proteomes" id="UP000823926"/>
    </source>
</evidence>
<organism evidence="10 11">
    <name type="scientific">Candidatus Rikenella faecigallinarum</name>
    <dbReference type="NCBI Taxonomy" id="2838745"/>
    <lineage>
        <taxon>Bacteria</taxon>
        <taxon>Pseudomonadati</taxon>
        <taxon>Bacteroidota</taxon>
        <taxon>Bacteroidia</taxon>
        <taxon>Bacteroidales</taxon>
        <taxon>Rikenellaceae</taxon>
        <taxon>Rikenella</taxon>
    </lineage>
</organism>
<feature type="binding site" evidence="7">
    <location>
        <position position="127"/>
    </location>
    <ligand>
        <name>Fe cation</name>
        <dbReference type="ChEBI" id="CHEBI:24875"/>
        <label>1</label>
    </ligand>
</feature>
<dbReference type="GO" id="GO:0004322">
    <property type="term" value="F:ferroxidase activity"/>
    <property type="evidence" value="ECO:0007669"/>
    <property type="project" value="TreeGrafter"/>
</dbReference>
<dbReference type="CDD" id="cd01055">
    <property type="entry name" value="Nonheme_Ferritin"/>
    <property type="match status" value="1"/>
</dbReference>
<proteinExistence type="inferred from homology"/>